<feature type="transmembrane region" description="Helical" evidence="1">
    <location>
        <begin position="147"/>
        <end position="166"/>
    </location>
</feature>
<reference evidence="3" key="2">
    <citation type="submission" date="2024-01" db="EMBL/GenBank/DDBJ databases">
        <title>Roseobacter fucihabitans sp. nov., isolated from the brown alga Fucus spiralis.</title>
        <authorList>
            <person name="Hahnke S."/>
            <person name="Berger M."/>
            <person name="Schlingloff A."/>
            <person name="Athale I."/>
            <person name="Neumann-Schaal M."/>
            <person name="Adenaya A."/>
            <person name="Poehlein A."/>
            <person name="Daniel R."/>
            <person name="Pertersen J."/>
            <person name="Brinkhoff T."/>
        </authorList>
    </citation>
    <scope>NUCLEOTIDE SEQUENCE [LARGE SCALE GENOMIC DNA]</scope>
    <source>
        <strain evidence="3">B14</strain>
    </source>
</reference>
<name>A0ABZ2BPF1_9RHOB</name>
<dbReference type="Proteomes" id="UP001318682">
    <property type="component" value="Chromosome"/>
</dbReference>
<dbReference type="EMBL" id="CP143423">
    <property type="protein sequence ID" value="WVX47216.1"/>
    <property type="molecule type" value="Genomic_DNA"/>
</dbReference>
<accession>A0ABZ2BPF1</accession>
<gene>
    <name evidence="2" type="ORF">ROLI_002820</name>
</gene>
<evidence type="ECO:0008006" key="4">
    <source>
        <dbReference type="Google" id="ProtNLM"/>
    </source>
</evidence>
<keyword evidence="1" id="KW-0812">Transmembrane</keyword>
<evidence type="ECO:0000313" key="3">
    <source>
        <dbReference type="Proteomes" id="UP001318682"/>
    </source>
</evidence>
<keyword evidence="1" id="KW-0472">Membrane</keyword>
<sequence length="173" mass="17479">MGVAWSTETVAATQTFDITGDFSGGQLGDVSFDFTVTHDFSMDVGLGGQTTGLTVNSFASSEVAGDPIALTAVGQDYRFSYTLANDLLFFGGGSLFGIAGDSTDFQLSIGSFIGGSSIAGAIDSISSTGATSNANVTNLSITEVSAVPLPASALLVLGGLGGMATLRRRRRAA</sequence>
<proteinExistence type="predicted"/>
<dbReference type="NCBIfam" id="TIGR03370">
    <property type="entry name" value="VPLPA-CTERM"/>
    <property type="match status" value="1"/>
</dbReference>
<protein>
    <recommendedName>
        <fullName evidence="4">VPLPA-CTERM sorting domain-containing protein</fullName>
    </recommendedName>
</protein>
<dbReference type="InterPro" id="IPR022472">
    <property type="entry name" value="VPLPA-CTERM"/>
</dbReference>
<evidence type="ECO:0000313" key="2">
    <source>
        <dbReference type="EMBL" id="WVX47216.1"/>
    </source>
</evidence>
<organism evidence="2 3">
    <name type="scientific">Roseobacter fucihabitans</name>
    <dbReference type="NCBI Taxonomy" id="1537242"/>
    <lineage>
        <taxon>Bacteria</taxon>
        <taxon>Pseudomonadati</taxon>
        <taxon>Pseudomonadota</taxon>
        <taxon>Alphaproteobacteria</taxon>
        <taxon>Rhodobacterales</taxon>
        <taxon>Roseobacteraceae</taxon>
        <taxon>Roseobacter</taxon>
    </lineage>
</organism>
<keyword evidence="1" id="KW-1133">Transmembrane helix</keyword>
<evidence type="ECO:0000256" key="1">
    <source>
        <dbReference type="SAM" id="Phobius"/>
    </source>
</evidence>
<keyword evidence="3" id="KW-1185">Reference proteome</keyword>
<reference evidence="2 3" key="1">
    <citation type="submission" date="2015-07" db="EMBL/GenBank/DDBJ databases">
        <authorList>
            <person name="Voget S."/>
            <person name="Dogs M."/>
            <person name="Brinkhoff T.H."/>
            <person name="Daniel R."/>
        </authorList>
    </citation>
    <scope>NUCLEOTIDE SEQUENCE [LARGE SCALE GENOMIC DNA]</scope>
    <source>
        <strain evidence="2 3">B14</strain>
    </source>
</reference>